<dbReference type="RefSeq" id="WP_234009614.1">
    <property type="nucleotide sequence ID" value="NZ_JAVRET010000090.1"/>
</dbReference>
<evidence type="ECO:0000313" key="1">
    <source>
        <dbReference type="EMBL" id="MDT0412662.1"/>
    </source>
</evidence>
<organism evidence="1 2">
    <name type="scientific">Streptomyces evansiae</name>
    <dbReference type="NCBI Taxonomy" id="3075535"/>
    <lineage>
        <taxon>Bacteria</taxon>
        <taxon>Bacillati</taxon>
        <taxon>Actinomycetota</taxon>
        <taxon>Actinomycetes</taxon>
        <taxon>Kitasatosporales</taxon>
        <taxon>Streptomycetaceae</taxon>
        <taxon>Streptomyces</taxon>
    </lineage>
</organism>
<gene>
    <name evidence="1" type="ORF">RM698_26895</name>
</gene>
<reference evidence="2" key="1">
    <citation type="submission" date="2023-07" db="EMBL/GenBank/DDBJ databases">
        <title>30 novel species of actinomycetes from the DSMZ collection.</title>
        <authorList>
            <person name="Nouioui I."/>
        </authorList>
    </citation>
    <scope>NUCLEOTIDE SEQUENCE [LARGE SCALE GENOMIC DNA]</scope>
    <source>
        <strain evidence="2">DSM 41979</strain>
    </source>
</reference>
<proteinExistence type="predicted"/>
<sequence>MQLHRARLCADCGRGRLAGGGPLAGFGLGEEQDLRLPRGPAGDDLCAAMVLGGLRRRVDLRGEHPPGVDAVAGQDAGGELLADLRAFQGAGDGAVGAVVINVAREAVWACYFDDGTCAPEEIPLPEDLQNVPAPGEEAHNDWLYRWEQHITRLL</sequence>
<name>A0ABU2R7J0_9ACTN</name>
<protein>
    <recommendedName>
        <fullName evidence="3">DUF695 domain-containing protein</fullName>
    </recommendedName>
</protein>
<evidence type="ECO:0000313" key="2">
    <source>
        <dbReference type="Proteomes" id="UP001183610"/>
    </source>
</evidence>
<keyword evidence="2" id="KW-1185">Reference proteome</keyword>
<dbReference type="Proteomes" id="UP001183610">
    <property type="component" value="Unassembled WGS sequence"/>
</dbReference>
<comment type="caution">
    <text evidence="1">The sequence shown here is derived from an EMBL/GenBank/DDBJ whole genome shotgun (WGS) entry which is preliminary data.</text>
</comment>
<evidence type="ECO:0008006" key="3">
    <source>
        <dbReference type="Google" id="ProtNLM"/>
    </source>
</evidence>
<dbReference type="EMBL" id="JAVRET010000090">
    <property type="protein sequence ID" value="MDT0412662.1"/>
    <property type="molecule type" value="Genomic_DNA"/>
</dbReference>
<accession>A0ABU2R7J0</accession>